<comment type="caution">
    <text evidence="1">The sequence shown here is derived from an EMBL/GenBank/DDBJ whole genome shotgun (WGS) entry which is preliminary data.</text>
</comment>
<evidence type="ECO:0000313" key="2">
    <source>
        <dbReference type="Proteomes" id="UP001055091"/>
    </source>
</evidence>
<reference evidence="1" key="1">
    <citation type="submission" date="2022-01" db="EMBL/GenBank/DDBJ databases">
        <title>Novel bile acid biosynthetic pathways are enriched in the microbiome of centenarians.</title>
        <authorList>
            <person name="Sato Y."/>
            <person name="Atarashi K."/>
            <person name="Plichta R.D."/>
            <person name="Arai Y."/>
            <person name="Sasajima S."/>
            <person name="Kearney M.S."/>
            <person name="Suda W."/>
            <person name="Takeshita K."/>
            <person name="Sasaki T."/>
            <person name="Okamoto S."/>
            <person name="Skelly N.A."/>
            <person name="Okamura Y."/>
            <person name="Vlamakis H."/>
            <person name="Li Y."/>
            <person name="Tanoue T."/>
            <person name="Takei H."/>
            <person name="Nittono H."/>
            <person name="Narushima S."/>
            <person name="Irie J."/>
            <person name="Itoh H."/>
            <person name="Moriya K."/>
            <person name="Sugiura Y."/>
            <person name="Suematsu M."/>
            <person name="Moritoki N."/>
            <person name="Shibata S."/>
            <person name="Littman R.D."/>
            <person name="Fischbach A.M."/>
            <person name="Uwamino Y."/>
            <person name="Inoue T."/>
            <person name="Honda A."/>
            <person name="Hattori M."/>
            <person name="Murai T."/>
            <person name="Xavier J.R."/>
            <person name="Hirose N."/>
            <person name="Honda K."/>
        </authorList>
    </citation>
    <scope>NUCLEOTIDE SEQUENCE</scope>
    <source>
        <strain evidence="1">CE91-St55</strain>
    </source>
</reference>
<protein>
    <submittedName>
        <fullName evidence="1">Uncharacterized protein</fullName>
    </submittedName>
</protein>
<evidence type="ECO:0000313" key="1">
    <source>
        <dbReference type="EMBL" id="GKG98306.1"/>
    </source>
</evidence>
<accession>A0AA37JDB8</accession>
<gene>
    <name evidence="1" type="ORF">CE91St55_02880</name>
</gene>
<dbReference type="AlphaFoldDB" id="A0AA37JDB8"/>
<sequence length="185" mass="20640">MRKRMKEILRDRRASSFPMTMGIVLSLIILMCGISEYFRFQVIAAGVREAVEDAVISTVNDNYAGVYHGVREGYSGSYVPFGEGSWEEDLNEGDIYDYLDETIGTQLSGGRHVKYADTGTAMEFAIDSLQVMLRNAPLAPSDPAHAQRFEADAIVRLEVPVRFGGRILPSMWITLKVQAGYTEVF</sequence>
<dbReference type="EMBL" id="BQNJ01000001">
    <property type="protein sequence ID" value="GKG98306.1"/>
    <property type="molecule type" value="Genomic_DNA"/>
</dbReference>
<proteinExistence type="predicted"/>
<dbReference type="Proteomes" id="UP001055091">
    <property type="component" value="Unassembled WGS sequence"/>
</dbReference>
<name>A0AA37JDB8_9FIRM</name>
<organism evidence="1 2">
    <name type="scientific">Hungatella hathewayi</name>
    <dbReference type="NCBI Taxonomy" id="154046"/>
    <lineage>
        <taxon>Bacteria</taxon>
        <taxon>Bacillati</taxon>
        <taxon>Bacillota</taxon>
        <taxon>Clostridia</taxon>
        <taxon>Lachnospirales</taxon>
        <taxon>Lachnospiraceae</taxon>
        <taxon>Hungatella</taxon>
    </lineage>
</organism>